<dbReference type="GO" id="GO:0008887">
    <property type="term" value="F:glycerate kinase activity"/>
    <property type="evidence" value="ECO:0007669"/>
    <property type="project" value="UniProtKB-UniRule"/>
</dbReference>
<dbReference type="InterPro" id="IPR036129">
    <property type="entry name" value="Glycerate_kinase_sf"/>
</dbReference>
<reference evidence="5 6" key="1">
    <citation type="submission" date="2017-02" db="EMBL/GenBank/DDBJ databases">
        <authorList>
            <person name="Peterson S.W."/>
        </authorList>
    </citation>
    <scope>NUCLEOTIDE SEQUENCE [LARGE SCALE GENOMIC DNA]</scope>
    <source>
        <strain evidence="5">159469</strain>
    </source>
</reference>
<dbReference type="PIRSF" id="PIRSF006078">
    <property type="entry name" value="GlxK"/>
    <property type="match status" value="1"/>
</dbReference>
<evidence type="ECO:0000256" key="2">
    <source>
        <dbReference type="ARBA" id="ARBA00022679"/>
    </source>
</evidence>
<organism evidence="5 6">
    <name type="scientific">Lactococcus petauri</name>
    <dbReference type="NCBI Taxonomy" id="1940789"/>
    <lineage>
        <taxon>Bacteria</taxon>
        <taxon>Bacillati</taxon>
        <taxon>Bacillota</taxon>
        <taxon>Bacilli</taxon>
        <taxon>Lactobacillales</taxon>
        <taxon>Streptococcaceae</taxon>
        <taxon>Lactococcus</taxon>
    </lineage>
</organism>
<comment type="caution">
    <text evidence="5">The sequence shown here is derived from an EMBL/GenBank/DDBJ whole genome shotgun (WGS) entry which is preliminary data.</text>
</comment>
<dbReference type="PANTHER" id="PTHR21599:SF0">
    <property type="entry name" value="GLYCERATE KINASE"/>
    <property type="match status" value="1"/>
</dbReference>
<evidence type="ECO:0000256" key="1">
    <source>
        <dbReference type="ARBA" id="ARBA00006284"/>
    </source>
</evidence>
<proteinExistence type="inferred from homology"/>
<dbReference type="GO" id="GO:0031388">
    <property type="term" value="P:organic acid phosphorylation"/>
    <property type="evidence" value="ECO:0007669"/>
    <property type="project" value="UniProtKB-UniRule"/>
</dbReference>
<evidence type="ECO:0000256" key="3">
    <source>
        <dbReference type="ARBA" id="ARBA00022777"/>
    </source>
</evidence>
<evidence type="ECO:0000313" key="6">
    <source>
        <dbReference type="Proteomes" id="UP000194606"/>
    </source>
</evidence>
<dbReference type="InterPro" id="IPR018193">
    <property type="entry name" value="Glyc_kinase_flavodox-like_fold"/>
</dbReference>
<dbReference type="EMBL" id="MUIZ01000001">
    <property type="protein sequence ID" value="OUK05399.1"/>
    <property type="molecule type" value="Genomic_DNA"/>
</dbReference>
<dbReference type="SUPFAM" id="SSF110738">
    <property type="entry name" value="Glycerate kinase I"/>
    <property type="match status" value="1"/>
</dbReference>
<dbReference type="PANTHER" id="PTHR21599">
    <property type="entry name" value="GLYCERATE KINASE"/>
    <property type="match status" value="1"/>
</dbReference>
<dbReference type="Pfam" id="PF02595">
    <property type="entry name" value="Gly_kinase"/>
    <property type="match status" value="2"/>
</dbReference>
<sequence>MKVVVAIDSFKGSATSAELNQAVKTAILSTFPKIKVATFEIADGGEGSVSALQSGLEGKLINVKTVDLMQRPMQASYLLIDEHLAVIEAAEVVGIDKIKPNEKTIKEATTFGLGALFLDAKKRGATEIILSLGGSGTSDGGLGLLEALEAEDFSAIKITGLADVTNVYAGAEGYAKVFGKQKGGTAEILEQQDRAAQAFVQKIKKERKIDLQKIPGTGAAGGLGGALILLGGTLEPGFNKIAELLKIEEAIKTADLIITGEGQMDFQTAKGKVPFGMAKLGAKYHVPTIAFCGSLSEDLGEMNQVLLASYSIQRKVLPLAKAMEKEVTLKNIEVLTKNVLKTWCSGQNDCQ</sequence>
<dbReference type="InterPro" id="IPR004381">
    <property type="entry name" value="Glycerate_kinase"/>
</dbReference>
<dbReference type="InterPro" id="IPR018197">
    <property type="entry name" value="Glycerate_kinase_RE-like"/>
</dbReference>
<dbReference type="RefSeq" id="WP_086582169.1">
    <property type="nucleotide sequence ID" value="NZ_MUIZ01000001.1"/>
</dbReference>
<gene>
    <name evidence="5" type="ORF">BZZ03_01400</name>
</gene>
<dbReference type="Gene3D" id="3.40.50.10350">
    <property type="entry name" value="Glycerate kinase, domain 1"/>
    <property type="match status" value="2"/>
</dbReference>
<accession>A0A252CGC5</accession>
<evidence type="ECO:0000313" key="5">
    <source>
        <dbReference type="EMBL" id="OUK05399.1"/>
    </source>
</evidence>
<dbReference type="Gene3D" id="3.90.1510.10">
    <property type="entry name" value="Glycerate kinase, domain 2"/>
    <property type="match status" value="2"/>
</dbReference>
<protein>
    <submittedName>
        <fullName evidence="5">Glycerate kinase</fullName>
    </submittedName>
</protein>
<keyword evidence="2 4" id="KW-0808">Transferase</keyword>
<keyword evidence="3 4" id="KW-0418">Kinase</keyword>
<comment type="similarity">
    <text evidence="1 4">Belongs to the glycerate kinase type-1 family.</text>
</comment>
<dbReference type="AlphaFoldDB" id="A0A252CGC5"/>
<dbReference type="Proteomes" id="UP000194606">
    <property type="component" value="Unassembled WGS sequence"/>
</dbReference>
<evidence type="ECO:0000256" key="4">
    <source>
        <dbReference type="PIRNR" id="PIRNR006078"/>
    </source>
</evidence>
<name>A0A252CGC5_9LACT</name>